<dbReference type="PANTHER" id="PTHR13402">
    <property type="entry name" value="RGPR-RELATED"/>
    <property type="match status" value="1"/>
</dbReference>
<keyword evidence="17" id="KW-1185">Reference proteome</keyword>
<dbReference type="PANTHER" id="PTHR13402:SF11">
    <property type="entry name" value="PROTEIN TRANSPORT PROTEIN SEC16B"/>
    <property type="match status" value="1"/>
</dbReference>
<comment type="subunit">
    <text evidence="12">SEC16A and SEC16B are each present in multiple copies in a heteromeric complex.</text>
</comment>
<accession>A0A3Q1FAX1</accession>
<dbReference type="GO" id="GO:0007031">
    <property type="term" value="P:peroxisome organization"/>
    <property type="evidence" value="ECO:0007669"/>
    <property type="project" value="UniProtKB-KW"/>
</dbReference>
<dbReference type="GO" id="GO:0015031">
    <property type="term" value="P:protein transport"/>
    <property type="evidence" value="ECO:0007669"/>
    <property type="project" value="UniProtKB-KW"/>
</dbReference>
<feature type="region of interest" description="Disordered" evidence="13">
    <location>
        <begin position="1"/>
        <end position="71"/>
    </location>
</feature>
<dbReference type="Ensembl" id="ENSAPOT00000021075.1">
    <property type="protein sequence ID" value="ENSAPOP00000013032.1"/>
    <property type="gene ID" value="ENSAPOG00000015786.1"/>
</dbReference>
<sequence>MDHRGHQGPDSGRHSHRTKGREGKSRYSQQERDQNYPQADPSDRDRHWGHPDPRYQPHFTSPPPPRAEQYPYNSQQHFYSYGRPEHQRPQSRHGYDYSPHSHWDYRDNYGYYDYYRGQHGQPDGGQWASQDSWRTDRYHERTQRQEHPGSFYAEEYRYDQGRDGSQHYLNDYEETPSRENEEISTYYLGTLESSKNSGLSSSSYELSQYMNGAEHSNSVSQPDHTSEGEPVHQMSAPLKYSIPHAVVSFGPAGQLMRVNPGLSAQENVSQLEIHSLEVILSETQEQQEMRNFPGPLTREDLHKVDAIEFAHQRAGGCMRDDKLQDKSSAALLWNLLILLCRQNGQIVGSDIAELLMQGSNSDGSWESDAPTLIDFNENATAEAPPRKGDDLLTGNWPSFSSENSEKALQSYTKLLLAGRKKEALEAAMTSGLWGHALFLASKMDNRSYTTVLNRFTGQLTASDPLQTLFQLLSGRIPSVATCCGNEKWGDWRPHLAVMLSNETGDPAVQQKAIVTMGDTLASRGLIHAAHVCYLTASVPFGVFTQKAERWVLLSSSHRQSLEDFATNSAIQCTELYEYCQTLVDKNFSIPSFQVFKFLYASRLLDCGLSSQAFHYCELVGQAILRQREPFFVLTEEVIKLSDRLRFSEGQFSEGGLSGAEQEPAWLKHLRARHHNLQMGSYDYADTSQLAPESNACGDTKMCSEPDYDDLSHDIKSPEPELLYYTEDQESLVHQTETLLGIRGAQDWPQASSPPMPAMVVSASPPPSVATSQNFSYHNTDTAEVRSASPHCSPSNLGSVAEGHPELSSGAGTMEVNFSQNGQSQQTIPQGFGFSDHNNEPPKPATKTGWFSGWFKSKSKDVQKENSEPSNQAQTVPPTAGSWPPPLPTTGMFPSQPPSAGINPFSRKPGQQLG</sequence>
<dbReference type="Pfam" id="PF12931">
    <property type="entry name" value="TPR_Sec16"/>
    <property type="match status" value="1"/>
</dbReference>
<organism evidence="16 17">
    <name type="scientific">Acanthochromis polyacanthus</name>
    <name type="common">spiny chromis</name>
    <dbReference type="NCBI Taxonomy" id="80966"/>
    <lineage>
        <taxon>Eukaryota</taxon>
        <taxon>Metazoa</taxon>
        <taxon>Chordata</taxon>
        <taxon>Craniata</taxon>
        <taxon>Vertebrata</taxon>
        <taxon>Euteleostomi</taxon>
        <taxon>Actinopterygii</taxon>
        <taxon>Neopterygii</taxon>
        <taxon>Teleostei</taxon>
        <taxon>Neoteleostei</taxon>
        <taxon>Acanthomorphata</taxon>
        <taxon>Ovalentaria</taxon>
        <taxon>Pomacentridae</taxon>
        <taxon>Acanthochromis</taxon>
    </lineage>
</organism>
<protein>
    <recommendedName>
        <fullName evidence="12">Protein transport protein sec16</fullName>
    </recommendedName>
</protein>
<feature type="compositionally biased region" description="Basic and acidic residues" evidence="13">
    <location>
        <begin position="20"/>
        <end position="34"/>
    </location>
</feature>
<keyword evidence="7 12" id="KW-0931">ER-Golgi transport</keyword>
<feature type="compositionally biased region" description="Basic and acidic residues" evidence="13">
    <location>
        <begin position="857"/>
        <end position="866"/>
    </location>
</feature>
<name>A0A3Q1FAX1_9TELE</name>
<dbReference type="Proteomes" id="UP000257200">
    <property type="component" value="Unplaced"/>
</dbReference>
<feature type="compositionally biased region" description="Basic and acidic residues" evidence="13">
    <location>
        <begin position="41"/>
        <end position="55"/>
    </location>
</feature>
<dbReference type="GO" id="GO:0000139">
    <property type="term" value="C:Golgi membrane"/>
    <property type="evidence" value="ECO:0007669"/>
    <property type="project" value="UniProtKB-SubCell"/>
</dbReference>
<evidence type="ECO:0000256" key="8">
    <source>
        <dbReference type="ARBA" id="ARBA00022927"/>
    </source>
</evidence>
<evidence type="ECO:0000256" key="3">
    <source>
        <dbReference type="ARBA" id="ARBA00005927"/>
    </source>
</evidence>
<dbReference type="Gene3D" id="1.25.40.1030">
    <property type="match status" value="1"/>
</dbReference>
<dbReference type="STRING" id="80966.ENSAPOP00000013032"/>
<dbReference type="GO" id="GO:0070973">
    <property type="term" value="P:protein localization to endoplasmic reticulum exit site"/>
    <property type="evidence" value="ECO:0007669"/>
    <property type="project" value="TreeGrafter"/>
</dbReference>
<evidence type="ECO:0000256" key="4">
    <source>
        <dbReference type="ARBA" id="ARBA00022448"/>
    </source>
</evidence>
<keyword evidence="8 12" id="KW-0653">Protein transport</keyword>
<evidence type="ECO:0000256" key="11">
    <source>
        <dbReference type="ARBA" id="ARBA00045648"/>
    </source>
</evidence>
<proteinExistence type="inferred from homology"/>
<dbReference type="GO" id="GO:0016192">
    <property type="term" value="P:vesicle-mediated transport"/>
    <property type="evidence" value="ECO:0007669"/>
    <property type="project" value="UniProtKB-KW"/>
</dbReference>
<evidence type="ECO:0000256" key="2">
    <source>
        <dbReference type="ARBA" id="ARBA00004406"/>
    </source>
</evidence>
<feature type="region of interest" description="Disordered" evidence="13">
    <location>
        <begin position="212"/>
        <end position="231"/>
    </location>
</feature>
<evidence type="ECO:0000256" key="12">
    <source>
        <dbReference type="RuleBase" id="RU364101"/>
    </source>
</evidence>
<dbReference type="GeneTree" id="ENSGT00940000160138"/>
<evidence type="ECO:0000256" key="13">
    <source>
        <dbReference type="SAM" id="MobiDB-lite"/>
    </source>
</evidence>
<dbReference type="GO" id="GO:0005789">
    <property type="term" value="C:endoplasmic reticulum membrane"/>
    <property type="evidence" value="ECO:0007669"/>
    <property type="project" value="UniProtKB-SubCell"/>
</dbReference>
<evidence type="ECO:0000313" key="17">
    <source>
        <dbReference type="Proteomes" id="UP000257200"/>
    </source>
</evidence>
<evidence type="ECO:0000256" key="10">
    <source>
        <dbReference type="ARBA" id="ARBA00023136"/>
    </source>
</evidence>
<feature type="domain" description="Sec16 central conserved" evidence="15">
    <location>
        <begin position="244"/>
        <end position="344"/>
    </location>
</feature>
<feature type="compositionally biased region" description="Polar residues" evidence="13">
    <location>
        <begin position="212"/>
        <end position="223"/>
    </location>
</feature>
<keyword evidence="5" id="KW-0962">Peroxisome biogenesis</keyword>
<feature type="compositionally biased region" description="Polar residues" evidence="13">
    <location>
        <begin position="867"/>
        <end position="876"/>
    </location>
</feature>
<keyword evidence="6 12" id="KW-0256">Endoplasmic reticulum</keyword>
<keyword evidence="10 12" id="KW-0472">Membrane</keyword>
<evidence type="ECO:0000256" key="7">
    <source>
        <dbReference type="ARBA" id="ARBA00022892"/>
    </source>
</evidence>
<dbReference type="AlphaFoldDB" id="A0A3Q1FAX1"/>
<feature type="region of interest" description="Disordered" evidence="13">
    <location>
        <begin position="784"/>
        <end position="913"/>
    </location>
</feature>
<feature type="compositionally biased region" description="Basic and acidic residues" evidence="13">
    <location>
        <begin position="1"/>
        <end position="13"/>
    </location>
</feature>
<evidence type="ECO:0000256" key="6">
    <source>
        <dbReference type="ARBA" id="ARBA00022824"/>
    </source>
</evidence>
<dbReference type="CDD" id="cd09233">
    <property type="entry name" value="ACE1-Sec16-like"/>
    <property type="match status" value="1"/>
</dbReference>
<comment type="subcellular location">
    <subcellularLocation>
        <location evidence="2">Endoplasmic reticulum membrane</location>
        <topology evidence="2">Peripheral membrane protein</topology>
    </subcellularLocation>
    <subcellularLocation>
        <location evidence="1">Golgi apparatus membrane</location>
        <topology evidence="1">Peripheral membrane protein</topology>
    </subcellularLocation>
</comment>
<reference evidence="16" key="2">
    <citation type="submission" date="2025-09" db="UniProtKB">
        <authorList>
            <consortium name="Ensembl"/>
        </authorList>
    </citation>
    <scope>IDENTIFICATION</scope>
</reference>
<evidence type="ECO:0000259" key="14">
    <source>
        <dbReference type="Pfam" id="PF12931"/>
    </source>
</evidence>
<feature type="compositionally biased region" description="Polar residues" evidence="13">
    <location>
        <begin position="815"/>
        <end position="828"/>
    </location>
</feature>
<dbReference type="GO" id="GO:0012507">
    <property type="term" value="C:ER to Golgi transport vesicle membrane"/>
    <property type="evidence" value="ECO:0007669"/>
    <property type="project" value="TreeGrafter"/>
</dbReference>
<evidence type="ECO:0000259" key="15">
    <source>
        <dbReference type="Pfam" id="PF12932"/>
    </source>
</evidence>
<feature type="domain" description="Sec16 Sec23-binding" evidence="14">
    <location>
        <begin position="413"/>
        <end position="650"/>
    </location>
</feature>
<dbReference type="GO" id="GO:0070971">
    <property type="term" value="C:endoplasmic reticulum exit site"/>
    <property type="evidence" value="ECO:0007669"/>
    <property type="project" value="TreeGrafter"/>
</dbReference>
<dbReference type="Pfam" id="PF12932">
    <property type="entry name" value="Sec16"/>
    <property type="match status" value="1"/>
</dbReference>
<comment type="similarity">
    <text evidence="3 12">Belongs to the SEC16 family.</text>
</comment>
<evidence type="ECO:0000313" key="16">
    <source>
        <dbReference type="Ensembl" id="ENSAPOP00000013032.1"/>
    </source>
</evidence>
<evidence type="ECO:0000256" key="5">
    <source>
        <dbReference type="ARBA" id="ARBA00022593"/>
    </source>
</evidence>
<dbReference type="GO" id="GO:0007030">
    <property type="term" value="P:Golgi organization"/>
    <property type="evidence" value="ECO:0007669"/>
    <property type="project" value="TreeGrafter"/>
</dbReference>
<dbReference type="InParanoid" id="A0A3Q1FAX1"/>
<dbReference type="InterPro" id="IPR024298">
    <property type="entry name" value="Sec16_Sec23-bd"/>
</dbReference>
<dbReference type="InterPro" id="IPR024340">
    <property type="entry name" value="Sec16_CCD"/>
</dbReference>
<reference evidence="16" key="1">
    <citation type="submission" date="2025-08" db="UniProtKB">
        <authorList>
            <consortium name="Ensembl"/>
        </authorList>
    </citation>
    <scope>IDENTIFICATION</scope>
</reference>
<evidence type="ECO:0000256" key="1">
    <source>
        <dbReference type="ARBA" id="ARBA00004395"/>
    </source>
</evidence>
<keyword evidence="4 12" id="KW-0813">Transport</keyword>
<evidence type="ECO:0000256" key="9">
    <source>
        <dbReference type="ARBA" id="ARBA00023034"/>
    </source>
</evidence>
<keyword evidence="9 12" id="KW-0333">Golgi apparatus</keyword>
<comment type="function">
    <text evidence="11">Plays a role in the organization of the endoplasmic reticulum exit sites (ERES), also known as transitional endoplasmic reticulum (tER). Required for secretory cargo traffic from the endoplasmic reticulum to the Golgi apparatus. Involved in peroxisome biogenesis. Regulates the transport of peroxisomal biogenesis factors PEX3 and PEX16 from the ER to peroxisomes.</text>
</comment>